<feature type="transmembrane region" description="Helical" evidence="2">
    <location>
        <begin position="132"/>
        <end position="157"/>
    </location>
</feature>
<dbReference type="RefSeq" id="WP_075664261.1">
    <property type="nucleotide sequence ID" value="NZ_CP009247.1"/>
</dbReference>
<name>A0A1L7CTU6_9CORY</name>
<protein>
    <recommendedName>
        <fullName evidence="5">J domain-containing protein</fullName>
    </recommendedName>
</protein>
<keyword evidence="2" id="KW-0812">Transmembrane</keyword>
<keyword evidence="2" id="KW-0472">Membrane</keyword>
<proteinExistence type="predicted"/>
<dbReference type="AlphaFoldDB" id="A0A1L7CTU6"/>
<accession>A0A1L7CTU6</accession>
<organism evidence="3 4">
    <name type="scientific">Corynebacterium frankenforstense DSM 45800</name>
    <dbReference type="NCBI Taxonomy" id="1437875"/>
    <lineage>
        <taxon>Bacteria</taxon>
        <taxon>Bacillati</taxon>
        <taxon>Actinomycetota</taxon>
        <taxon>Actinomycetes</taxon>
        <taxon>Mycobacteriales</taxon>
        <taxon>Corynebacteriaceae</taxon>
        <taxon>Corynebacterium</taxon>
    </lineage>
</organism>
<keyword evidence="4" id="KW-1185">Reference proteome</keyword>
<evidence type="ECO:0000313" key="3">
    <source>
        <dbReference type="EMBL" id="APT89272.1"/>
    </source>
</evidence>
<dbReference type="KEGG" id="cfk:CFRA_08400"/>
<feature type="compositionally biased region" description="Basic and acidic residues" evidence="1">
    <location>
        <begin position="117"/>
        <end position="126"/>
    </location>
</feature>
<reference evidence="3 4" key="1">
    <citation type="submission" date="2014-08" db="EMBL/GenBank/DDBJ databases">
        <title>Complete genome sequence of Corynebacterium frankenforstense ST18(T) (=DSM 45800(T)), isolated from raw cow milk.</title>
        <authorList>
            <person name="Ruckert C."/>
            <person name="Albersmeier A."/>
            <person name="Winkler A."/>
            <person name="Lipski A."/>
            <person name="Kalinowski J."/>
        </authorList>
    </citation>
    <scope>NUCLEOTIDE SEQUENCE [LARGE SCALE GENOMIC DNA]</scope>
    <source>
        <strain evidence="3 4">ST18</strain>
    </source>
</reference>
<feature type="region of interest" description="Disordered" evidence="1">
    <location>
        <begin position="160"/>
        <end position="189"/>
    </location>
</feature>
<evidence type="ECO:0000256" key="1">
    <source>
        <dbReference type="SAM" id="MobiDB-lite"/>
    </source>
</evidence>
<evidence type="ECO:0008006" key="5">
    <source>
        <dbReference type="Google" id="ProtNLM"/>
    </source>
</evidence>
<evidence type="ECO:0000256" key="2">
    <source>
        <dbReference type="SAM" id="Phobius"/>
    </source>
</evidence>
<feature type="compositionally biased region" description="Low complexity" evidence="1">
    <location>
        <begin position="167"/>
        <end position="186"/>
    </location>
</feature>
<dbReference type="SUPFAM" id="SSF46565">
    <property type="entry name" value="Chaperone J-domain"/>
    <property type="match status" value="1"/>
</dbReference>
<keyword evidence="2" id="KW-1133">Transmembrane helix</keyword>
<evidence type="ECO:0000313" key="4">
    <source>
        <dbReference type="Proteomes" id="UP000185434"/>
    </source>
</evidence>
<feature type="region of interest" description="Disordered" evidence="1">
    <location>
        <begin position="104"/>
        <end position="130"/>
    </location>
</feature>
<sequence length="343" mass="36087">MSTHDYYRSLGLDPAADSASLVREIGRLEWGADARRPERAQELHQARHILGDPDRRARYDALLAEERRRAAAPRGGATAAGATAAGATAAGTPAGQVAATNSFAAAPPAPHTSPAPEQEKNEEKKESKRRGLLPVIAGTALATAAVCALIGAGAWWATGSESGGDGETAASETVTETVTTTASPSEAPDDARLGEVRALAEEFVGLRERDQIEGFIRAHGVPNQLDKQVDHHLGEDKDFSPEAVFGTPEPKVLDVVDATPNFATRYAVEGVPAAQSLADHGVTALYLVTVGNAGNDQETASLAFMERDGGLQYIRVGRPAQTFTPEDMDHVFSEDGDLGAVEF</sequence>
<gene>
    <name evidence="3" type="ORF">CFRA_08400</name>
</gene>
<dbReference type="EMBL" id="CP009247">
    <property type="protein sequence ID" value="APT89272.1"/>
    <property type="molecule type" value="Genomic_DNA"/>
</dbReference>
<dbReference type="InterPro" id="IPR036869">
    <property type="entry name" value="J_dom_sf"/>
</dbReference>
<dbReference type="Proteomes" id="UP000185434">
    <property type="component" value="Chromosome"/>
</dbReference>